<keyword evidence="6" id="KW-1185">Reference proteome</keyword>
<evidence type="ECO:0000256" key="4">
    <source>
        <dbReference type="SAM" id="MobiDB-lite"/>
    </source>
</evidence>
<protein>
    <recommendedName>
        <fullName evidence="2 3">Single-stranded DNA-binding protein</fullName>
    </recommendedName>
</protein>
<evidence type="ECO:0000256" key="2">
    <source>
        <dbReference type="PIRNR" id="PIRNR002070"/>
    </source>
</evidence>
<reference evidence="6" key="1">
    <citation type="journal article" date="2019" name="Int. J. Syst. Evol. Microbiol.">
        <title>The Global Catalogue of Microorganisms (GCM) 10K type strain sequencing project: providing services to taxonomists for standard genome sequencing and annotation.</title>
        <authorList>
            <consortium name="The Broad Institute Genomics Platform"/>
            <consortium name="The Broad Institute Genome Sequencing Center for Infectious Disease"/>
            <person name="Wu L."/>
            <person name="Ma J."/>
        </authorList>
    </citation>
    <scope>NUCLEOTIDE SEQUENCE [LARGE SCALE GENOMIC DNA]</scope>
    <source>
        <strain evidence="6">KCTC 22437</strain>
    </source>
</reference>
<dbReference type="Proteomes" id="UP001597557">
    <property type="component" value="Unassembled WGS sequence"/>
</dbReference>
<dbReference type="RefSeq" id="WP_377183151.1">
    <property type="nucleotide sequence ID" value="NZ_JBHUPD010000001.1"/>
</dbReference>
<evidence type="ECO:0000313" key="5">
    <source>
        <dbReference type="EMBL" id="MFD2871959.1"/>
    </source>
</evidence>
<keyword evidence="1 2" id="KW-0238">DNA-binding</keyword>
<dbReference type="SUPFAM" id="SSF50249">
    <property type="entry name" value="Nucleic acid-binding proteins"/>
    <property type="match status" value="1"/>
</dbReference>
<dbReference type="Pfam" id="PF00436">
    <property type="entry name" value="SSB"/>
    <property type="match status" value="1"/>
</dbReference>
<dbReference type="PROSITE" id="PS50935">
    <property type="entry name" value="SSB"/>
    <property type="match status" value="1"/>
</dbReference>
<dbReference type="InterPro" id="IPR000424">
    <property type="entry name" value="Primosome_PriB/ssb"/>
</dbReference>
<dbReference type="PIRSF" id="PIRSF002070">
    <property type="entry name" value="SSB"/>
    <property type="match status" value="1"/>
</dbReference>
<evidence type="ECO:0000256" key="3">
    <source>
        <dbReference type="RuleBase" id="RU000524"/>
    </source>
</evidence>
<evidence type="ECO:0000313" key="6">
    <source>
        <dbReference type="Proteomes" id="UP001597557"/>
    </source>
</evidence>
<accession>A0ABW5Y9B4</accession>
<evidence type="ECO:0000256" key="1">
    <source>
        <dbReference type="ARBA" id="ARBA00023125"/>
    </source>
</evidence>
<name>A0ABW5Y9B4_9SPHI</name>
<dbReference type="NCBIfam" id="TIGR00621">
    <property type="entry name" value="ssb"/>
    <property type="match status" value="1"/>
</dbReference>
<dbReference type="Gene3D" id="2.40.50.140">
    <property type="entry name" value="Nucleic acid-binding proteins"/>
    <property type="match status" value="1"/>
</dbReference>
<dbReference type="EMBL" id="JBHUPD010000001">
    <property type="protein sequence ID" value="MFD2871959.1"/>
    <property type="molecule type" value="Genomic_DNA"/>
</dbReference>
<dbReference type="InterPro" id="IPR011344">
    <property type="entry name" value="ssDNA-bd"/>
</dbReference>
<dbReference type="GO" id="GO:0003677">
    <property type="term" value="F:DNA binding"/>
    <property type="evidence" value="ECO:0007669"/>
    <property type="project" value="UniProtKB-KW"/>
</dbReference>
<feature type="region of interest" description="Disordered" evidence="4">
    <location>
        <begin position="101"/>
        <end position="122"/>
    </location>
</feature>
<comment type="caution">
    <text evidence="5">The sequence shown here is derived from an EMBL/GenBank/DDBJ whole genome shotgun (WGS) entry which is preliminary data.</text>
</comment>
<proteinExistence type="predicted"/>
<organism evidence="5 6">
    <name type="scientific">Mucilaginibacter ximonensis</name>
    <dbReference type="NCBI Taxonomy" id="538021"/>
    <lineage>
        <taxon>Bacteria</taxon>
        <taxon>Pseudomonadati</taxon>
        <taxon>Bacteroidota</taxon>
        <taxon>Sphingobacteriia</taxon>
        <taxon>Sphingobacteriales</taxon>
        <taxon>Sphingobacteriaceae</taxon>
        <taxon>Mucilaginibacter</taxon>
    </lineage>
</organism>
<sequence>MELTGRIVADATVRNVASDRKVTNFRVAINRRYKSGGEQKEETTYVDCSYWRTDKLAQYLTKGLLVQVYGHISARPWVSKDGEPMASLNFHTNEITLLGASAHRNGGEPYNDGAKSTLKRQG</sequence>
<dbReference type="InterPro" id="IPR012340">
    <property type="entry name" value="NA-bd_OB-fold"/>
</dbReference>
<dbReference type="CDD" id="cd04496">
    <property type="entry name" value="SSB_OBF"/>
    <property type="match status" value="1"/>
</dbReference>
<gene>
    <name evidence="5" type="ORF">ACFS5N_05735</name>
</gene>